<dbReference type="InterPro" id="IPR036465">
    <property type="entry name" value="vWFA_dom_sf"/>
</dbReference>
<evidence type="ECO:0000313" key="2">
    <source>
        <dbReference type="Proteomes" id="UP000292003"/>
    </source>
</evidence>
<dbReference type="Proteomes" id="UP000292003">
    <property type="component" value="Unassembled WGS sequence"/>
</dbReference>
<evidence type="ECO:0008006" key="3">
    <source>
        <dbReference type="Google" id="ProtNLM"/>
    </source>
</evidence>
<organism evidence="1 2">
    <name type="scientific">Amycolatopsis suaedae</name>
    <dbReference type="NCBI Taxonomy" id="2510978"/>
    <lineage>
        <taxon>Bacteria</taxon>
        <taxon>Bacillati</taxon>
        <taxon>Actinomycetota</taxon>
        <taxon>Actinomycetes</taxon>
        <taxon>Pseudonocardiales</taxon>
        <taxon>Pseudonocardiaceae</taxon>
        <taxon>Amycolatopsis</taxon>
    </lineage>
</organism>
<dbReference type="OrthoDB" id="9806395at2"/>
<reference evidence="1 2" key="1">
    <citation type="submission" date="2019-02" db="EMBL/GenBank/DDBJ databases">
        <title>Draft genome sequence of Amycolatopsis sp. 8-3EHSu isolated from roots of Suaeda maritima.</title>
        <authorList>
            <person name="Duangmal K."/>
            <person name="Chantavorakit T."/>
        </authorList>
    </citation>
    <scope>NUCLEOTIDE SEQUENCE [LARGE SCALE GENOMIC DNA]</scope>
    <source>
        <strain evidence="1 2">8-3EHSu</strain>
    </source>
</reference>
<protein>
    <recommendedName>
        <fullName evidence="3">VWA domain-containing protein</fullName>
    </recommendedName>
</protein>
<evidence type="ECO:0000313" key="1">
    <source>
        <dbReference type="EMBL" id="RZQ63385.1"/>
    </source>
</evidence>
<dbReference type="EMBL" id="SFCC01000006">
    <property type="protein sequence ID" value="RZQ63385.1"/>
    <property type="molecule type" value="Genomic_DNA"/>
</dbReference>
<accession>A0A4V2EM05</accession>
<dbReference type="AlphaFoldDB" id="A0A4V2EM05"/>
<keyword evidence="2" id="KW-1185">Reference proteome</keyword>
<dbReference type="SUPFAM" id="SSF53300">
    <property type="entry name" value="vWA-like"/>
    <property type="match status" value="1"/>
</dbReference>
<dbReference type="Gene3D" id="3.40.50.410">
    <property type="entry name" value="von Willebrand factor, type A domain"/>
    <property type="match status" value="1"/>
</dbReference>
<name>A0A4V2EM05_9PSEU</name>
<dbReference type="RefSeq" id="WP_130475638.1">
    <property type="nucleotide sequence ID" value="NZ_SFCC01000006.1"/>
</dbReference>
<comment type="caution">
    <text evidence="1">The sequence shown here is derived from an EMBL/GenBank/DDBJ whole genome shotgun (WGS) entry which is preliminary data.</text>
</comment>
<sequence length="193" mass="20916">MESDVLPCYVVCDVSSSMTDHLEELNAGIRQFRGALHADRAIGTWVHCCVVGFAEAPLVLQPLRPADELAELTGSAPSAGSNFGPAFTFLRSVIDRDVRRLKGNRLRVQRPMVFFTSDGQPTDPVTWPAAYGGLTDPAWQARPDVIAFGVGDADRATLGRIGTYRTFLGRDGVRLGTALTVSVTWAPMRPDVV</sequence>
<proteinExistence type="predicted"/>
<gene>
    <name evidence="1" type="ORF">EWH70_13105</name>
</gene>